<dbReference type="SUPFAM" id="SSF103481">
    <property type="entry name" value="Multidrug resistance efflux transporter EmrE"/>
    <property type="match status" value="1"/>
</dbReference>
<evidence type="ECO:0000256" key="3">
    <source>
        <dbReference type="ARBA" id="ARBA00021114"/>
    </source>
</evidence>
<sequence length="113" mass="11840">MSSLMGAGVMGGFGYVILAALLDIAANGFVSRSDGFRKKGMAVMAVLLVWGAFTLLSFSIAYMELAVAYASWGAMGIAGTAILGYFLNGDKLGWKGWLGMVVMILAVIVMKMG</sequence>
<comment type="similarity">
    <text evidence="9">Belongs to the drug/metabolite transporter (DMT) superfamily. Small multidrug resistance (SMR) (TC 2.A.7.1) family.</text>
</comment>
<evidence type="ECO:0000256" key="5">
    <source>
        <dbReference type="ARBA" id="ARBA00022519"/>
    </source>
</evidence>
<protein>
    <recommendedName>
        <fullName evidence="3">Spermidine export protein MdtI</fullName>
    </recommendedName>
</protein>
<gene>
    <name evidence="11" type="ORF">SAMN02745129_2772</name>
</gene>
<evidence type="ECO:0000256" key="6">
    <source>
        <dbReference type="ARBA" id="ARBA00022692"/>
    </source>
</evidence>
<evidence type="ECO:0000313" key="11">
    <source>
        <dbReference type="EMBL" id="SHH74446.1"/>
    </source>
</evidence>
<keyword evidence="5" id="KW-0997">Cell inner membrane</keyword>
<feature type="transmembrane region" description="Helical" evidence="10">
    <location>
        <begin position="69"/>
        <end position="87"/>
    </location>
</feature>
<dbReference type="GO" id="GO:0005886">
    <property type="term" value="C:plasma membrane"/>
    <property type="evidence" value="ECO:0007669"/>
    <property type="project" value="UniProtKB-SubCell"/>
</dbReference>
<evidence type="ECO:0000313" key="12">
    <source>
        <dbReference type="Proteomes" id="UP000184268"/>
    </source>
</evidence>
<proteinExistence type="inferred from homology"/>
<dbReference type="Pfam" id="PF00893">
    <property type="entry name" value="Multi_Drug_Res"/>
    <property type="match status" value="1"/>
</dbReference>
<dbReference type="STRING" id="299255.SAMN02745129_2772"/>
<evidence type="ECO:0000256" key="10">
    <source>
        <dbReference type="SAM" id="Phobius"/>
    </source>
</evidence>
<keyword evidence="12" id="KW-1185">Reference proteome</keyword>
<dbReference type="InterPro" id="IPR037185">
    <property type="entry name" value="EmrE-like"/>
</dbReference>
<dbReference type="GO" id="GO:0015297">
    <property type="term" value="F:antiporter activity"/>
    <property type="evidence" value="ECO:0007669"/>
    <property type="project" value="TreeGrafter"/>
</dbReference>
<dbReference type="PANTHER" id="PTHR30561">
    <property type="entry name" value="SMR FAMILY PROTON-DEPENDENT DRUG EFFLUX TRANSPORTER SUGE"/>
    <property type="match status" value="1"/>
</dbReference>
<keyword evidence="6 9" id="KW-0812">Transmembrane</keyword>
<evidence type="ECO:0000256" key="7">
    <source>
        <dbReference type="ARBA" id="ARBA00022989"/>
    </source>
</evidence>
<evidence type="ECO:0000256" key="2">
    <source>
        <dbReference type="ARBA" id="ARBA00011359"/>
    </source>
</evidence>
<comment type="subcellular location">
    <subcellularLocation>
        <location evidence="1">Cell inner membrane</location>
        <topology evidence="1">Multi-pass membrane protein</topology>
    </subcellularLocation>
    <subcellularLocation>
        <location evidence="9">Cell membrane</location>
        <topology evidence="9">Multi-pass membrane protein</topology>
    </subcellularLocation>
</comment>
<dbReference type="GO" id="GO:0031460">
    <property type="term" value="P:glycine betaine transport"/>
    <property type="evidence" value="ECO:0007669"/>
    <property type="project" value="TreeGrafter"/>
</dbReference>
<reference evidence="11 12" key="1">
    <citation type="submission" date="2016-11" db="EMBL/GenBank/DDBJ databases">
        <authorList>
            <person name="Jaros S."/>
            <person name="Januszkiewicz K."/>
            <person name="Wedrychowicz H."/>
        </authorList>
    </citation>
    <scope>NUCLEOTIDE SEQUENCE [LARGE SCALE GENOMIC DNA]</scope>
    <source>
        <strain evidence="11 12">DSM 16917</strain>
    </source>
</reference>
<keyword evidence="8 10" id="KW-0472">Membrane</keyword>
<comment type="subunit">
    <text evidence="2">Forms a complex with MdtJ.</text>
</comment>
<dbReference type="GO" id="GO:0015199">
    <property type="term" value="F:amino-acid betaine transmembrane transporter activity"/>
    <property type="evidence" value="ECO:0007669"/>
    <property type="project" value="TreeGrafter"/>
</dbReference>
<dbReference type="PANTHER" id="PTHR30561:SF6">
    <property type="entry name" value="SPERMIDINE EXPORT PROTEIN MDTI"/>
    <property type="match status" value="1"/>
</dbReference>
<dbReference type="Proteomes" id="UP000184268">
    <property type="component" value="Unassembled WGS sequence"/>
</dbReference>
<keyword evidence="4" id="KW-1003">Cell membrane</keyword>
<evidence type="ECO:0000256" key="1">
    <source>
        <dbReference type="ARBA" id="ARBA00004429"/>
    </source>
</evidence>
<feature type="transmembrane region" description="Helical" evidence="10">
    <location>
        <begin position="42"/>
        <end position="63"/>
    </location>
</feature>
<evidence type="ECO:0000256" key="4">
    <source>
        <dbReference type="ARBA" id="ARBA00022475"/>
    </source>
</evidence>
<keyword evidence="7 10" id="KW-1133">Transmembrane helix</keyword>
<feature type="transmembrane region" description="Helical" evidence="10">
    <location>
        <begin position="94"/>
        <end position="112"/>
    </location>
</feature>
<dbReference type="GO" id="GO:0015220">
    <property type="term" value="F:choline transmembrane transporter activity"/>
    <property type="evidence" value="ECO:0007669"/>
    <property type="project" value="TreeGrafter"/>
</dbReference>
<dbReference type="AlphaFoldDB" id="A0A1M5VGU4"/>
<dbReference type="InterPro" id="IPR000390">
    <property type="entry name" value="Small_drug/metabolite_transptr"/>
</dbReference>
<dbReference type="InterPro" id="IPR045324">
    <property type="entry name" value="Small_multidrug_res"/>
</dbReference>
<accession>A0A1M5VGU4</accession>
<feature type="transmembrane region" description="Helical" evidence="10">
    <location>
        <begin position="12"/>
        <end position="30"/>
    </location>
</feature>
<dbReference type="EMBL" id="FQXG01000004">
    <property type="protein sequence ID" value="SHH74446.1"/>
    <property type="molecule type" value="Genomic_DNA"/>
</dbReference>
<name>A0A1M5VGU4_9GAMM</name>
<dbReference type="GO" id="GO:1903711">
    <property type="term" value="P:spermidine transmembrane transport"/>
    <property type="evidence" value="ECO:0007669"/>
    <property type="project" value="TreeGrafter"/>
</dbReference>
<dbReference type="Gene3D" id="1.10.3730.20">
    <property type="match status" value="1"/>
</dbReference>
<organism evidence="11 12">
    <name type="scientific">Ferrimonas marina</name>
    <dbReference type="NCBI Taxonomy" id="299255"/>
    <lineage>
        <taxon>Bacteria</taxon>
        <taxon>Pseudomonadati</taxon>
        <taxon>Pseudomonadota</taxon>
        <taxon>Gammaproteobacteria</taxon>
        <taxon>Alteromonadales</taxon>
        <taxon>Ferrimonadaceae</taxon>
        <taxon>Ferrimonas</taxon>
    </lineage>
</organism>
<evidence type="ECO:0000256" key="9">
    <source>
        <dbReference type="RuleBase" id="RU003942"/>
    </source>
</evidence>
<dbReference type="RefSeq" id="WP_200804680.1">
    <property type="nucleotide sequence ID" value="NZ_FQXG01000004.1"/>
</dbReference>
<evidence type="ECO:0000256" key="8">
    <source>
        <dbReference type="ARBA" id="ARBA00023136"/>
    </source>
</evidence>